<keyword evidence="1" id="KW-0812">Transmembrane</keyword>
<name>A0A4Y5YCS7_9GAMM</name>
<evidence type="ECO:0000256" key="1">
    <source>
        <dbReference type="SAM" id="Phobius"/>
    </source>
</evidence>
<evidence type="ECO:0000313" key="2">
    <source>
        <dbReference type="EMBL" id="QDE30369.1"/>
    </source>
</evidence>
<dbReference type="InterPro" id="IPR046703">
    <property type="entry name" value="DUF6776"/>
</dbReference>
<organism evidence="2 3">
    <name type="scientific">Shewanella polaris</name>
    <dbReference type="NCBI Taxonomy" id="2588449"/>
    <lineage>
        <taxon>Bacteria</taxon>
        <taxon>Pseudomonadati</taxon>
        <taxon>Pseudomonadota</taxon>
        <taxon>Gammaproteobacteria</taxon>
        <taxon>Alteromonadales</taxon>
        <taxon>Shewanellaceae</taxon>
        <taxon>Shewanella</taxon>
    </lineage>
</organism>
<sequence length="259" mass="29446">MLNYHRWLDRLQVLERKNRTSGIYLISLMLVCFLIGAISFNLWLSFAPEATPNSVSGKRKLLLELDTQAQALASRNLALSIAENANKEMQEMFSRQLTEQKELEKELSFYRSVMVNDADIEGVAIDGVELSRGLIPEQYQLRLILTQLQKRKIKVKAKARASVILLGSQDGHPTELSLSKLVNKKLDFEFNYFQIMDTDFVLPVGFNLQRISVTVKVNASRGVKGGEIEQTFNVPELLMGEKELRVILEQNSQVKDNSQ</sequence>
<gene>
    <name evidence="2" type="ORF">FH971_04895</name>
</gene>
<dbReference type="Proteomes" id="UP000319809">
    <property type="component" value="Chromosome"/>
</dbReference>
<dbReference type="KEGG" id="spol:FH971_04895"/>
<protein>
    <submittedName>
        <fullName evidence="2">Uncharacterized protein</fullName>
    </submittedName>
</protein>
<keyword evidence="3" id="KW-1185">Reference proteome</keyword>
<dbReference type="RefSeq" id="WP_140233565.1">
    <property type="nucleotide sequence ID" value="NZ_CP041036.1"/>
</dbReference>
<dbReference type="Pfam" id="PF20567">
    <property type="entry name" value="DUF6776"/>
    <property type="match status" value="1"/>
</dbReference>
<evidence type="ECO:0000313" key="3">
    <source>
        <dbReference type="Proteomes" id="UP000319809"/>
    </source>
</evidence>
<dbReference type="EMBL" id="CP041036">
    <property type="protein sequence ID" value="QDE30369.1"/>
    <property type="molecule type" value="Genomic_DNA"/>
</dbReference>
<accession>A0A4Y5YCS7</accession>
<feature type="transmembrane region" description="Helical" evidence="1">
    <location>
        <begin position="21"/>
        <end position="44"/>
    </location>
</feature>
<proteinExistence type="predicted"/>
<keyword evidence="1" id="KW-1133">Transmembrane helix</keyword>
<dbReference type="AlphaFoldDB" id="A0A4Y5YCS7"/>
<reference evidence="2 3" key="1">
    <citation type="submission" date="2019-06" db="EMBL/GenBank/DDBJ databases">
        <title>The genome of Shewanella sp. SM1901.</title>
        <authorList>
            <person name="Cha Q."/>
        </authorList>
    </citation>
    <scope>NUCLEOTIDE SEQUENCE [LARGE SCALE GENOMIC DNA]</scope>
    <source>
        <strain evidence="2 3">SM1901</strain>
    </source>
</reference>
<keyword evidence="1" id="KW-0472">Membrane</keyword>